<evidence type="ECO:0000256" key="5">
    <source>
        <dbReference type="ARBA" id="ARBA00022723"/>
    </source>
</evidence>
<dbReference type="CDD" id="cd02537">
    <property type="entry name" value="GT8_Glycogenin"/>
    <property type="match status" value="1"/>
</dbReference>
<organism evidence="12 13">
    <name type="scientific">Zingiber officinale</name>
    <name type="common">Ginger</name>
    <name type="synonym">Amomum zingiber</name>
    <dbReference type="NCBI Taxonomy" id="94328"/>
    <lineage>
        <taxon>Eukaryota</taxon>
        <taxon>Viridiplantae</taxon>
        <taxon>Streptophyta</taxon>
        <taxon>Embryophyta</taxon>
        <taxon>Tracheophyta</taxon>
        <taxon>Spermatophyta</taxon>
        <taxon>Magnoliopsida</taxon>
        <taxon>Liliopsida</taxon>
        <taxon>Zingiberales</taxon>
        <taxon>Zingiberaceae</taxon>
        <taxon>Zingiber</taxon>
    </lineage>
</organism>
<protein>
    <recommendedName>
        <fullName evidence="11">Hexosyltransferase</fullName>
        <ecNumber evidence="11">2.4.1.-</ecNumber>
    </recommendedName>
</protein>
<gene>
    <name evidence="12" type="ORF">ZIOFF_027775</name>
</gene>
<evidence type="ECO:0000256" key="4">
    <source>
        <dbReference type="ARBA" id="ARBA00022692"/>
    </source>
</evidence>
<keyword evidence="4" id="KW-0812">Transmembrane</keyword>
<dbReference type="GO" id="GO:0046872">
    <property type="term" value="F:metal ion binding"/>
    <property type="evidence" value="ECO:0007669"/>
    <property type="project" value="UniProtKB-KW"/>
</dbReference>
<keyword evidence="8" id="KW-0464">Manganese</keyword>
<comment type="similarity">
    <text evidence="10">Belongs to the glycosyltransferase 8 family. Glycogenin subfamily.</text>
</comment>
<keyword evidence="9" id="KW-0961">Cell wall biogenesis/degradation</keyword>
<comment type="subcellular location">
    <subcellularLocation>
        <location evidence="1">Golgi apparatus membrane</location>
        <topology evidence="1">Single-pass type II membrane protein</topology>
    </subcellularLocation>
</comment>
<proteinExistence type="inferred from homology"/>
<dbReference type="Proteomes" id="UP000734854">
    <property type="component" value="Unassembled WGS sequence"/>
</dbReference>
<evidence type="ECO:0000256" key="2">
    <source>
        <dbReference type="ARBA" id="ARBA00022676"/>
    </source>
</evidence>
<evidence type="ECO:0000256" key="1">
    <source>
        <dbReference type="ARBA" id="ARBA00004323"/>
    </source>
</evidence>
<keyword evidence="6" id="KW-1133">Transmembrane helix</keyword>
<dbReference type="GO" id="GO:0000139">
    <property type="term" value="C:Golgi membrane"/>
    <property type="evidence" value="ECO:0007669"/>
    <property type="project" value="UniProtKB-SubCell"/>
</dbReference>
<dbReference type="PANTHER" id="PTHR11183">
    <property type="entry name" value="GLYCOGENIN SUBFAMILY MEMBER"/>
    <property type="match status" value="1"/>
</dbReference>
<evidence type="ECO:0000313" key="13">
    <source>
        <dbReference type="Proteomes" id="UP000734854"/>
    </source>
</evidence>
<comment type="caution">
    <text evidence="12">The sequence shown here is derived from an EMBL/GenBank/DDBJ whole genome shotgun (WGS) entry which is preliminary data.</text>
</comment>
<sequence>MIYEFTRLRSFLASQLGMMKGLLAVPSTTEARQRSTAMDDDTDRRKLTKSKDVKIVDKCKILSPERYSVCKFEILKTAMIILTCCTVLTVAFSPVIRKVQPPPRAGSRSRFVNAGEMWQATASDPRYISHLDIGWNRLSTILEDLEPRDGSLKVGLLNFNVTEARSWQQTQPETEVSLLHLDYADTSITWDLLYPVWIDEEEENKVPSCPSLPEPQAKEGSRFDLVAVKLPCDRSQSWSRDVARLHLQLSAAKLAAGKSPVSVLILTECLPIPNLFPCKNLNRREGNLWLYEPEPAALEEKLRLPIGSCKLSIPFESKTRAYTEVGRGREAYATILHSADQYACGAIALAKSIRSSGSARDLVILVDEAIGGSDRAGLESAGWKVRTIKRIRNPKAKRDAYNEWNYSKFRLWQLTEYEKVVFLDADILILRNIDFLFALPEVSAIGNDGTMFNSGVMVVEPSECTFQWLMDNIEEITSYNGGDQGYLNEVFTWWHRVPRHTNFLKHFWEGDTEQRKARRERLFAADPPAVHALHYLGLKPWLCFRDYDCNWDNQMFWGFASDAAHATWWRVHDALPEELQKFCLLQTRNKAFLEYNRRQAEKGEYPDGHWRRNITDPRLHICTENFCNWRSMLVSWGQTTDADPKATKPSL</sequence>
<evidence type="ECO:0000256" key="9">
    <source>
        <dbReference type="ARBA" id="ARBA00023316"/>
    </source>
</evidence>
<dbReference type="GO" id="GO:0071555">
    <property type="term" value="P:cell wall organization"/>
    <property type="evidence" value="ECO:0007669"/>
    <property type="project" value="UniProtKB-KW"/>
</dbReference>
<dbReference type="Pfam" id="PF01501">
    <property type="entry name" value="Glyco_transf_8"/>
    <property type="match status" value="1"/>
</dbReference>
<evidence type="ECO:0000256" key="6">
    <source>
        <dbReference type="ARBA" id="ARBA00022989"/>
    </source>
</evidence>
<name>A0A8J5L313_ZINOF</name>
<keyword evidence="3" id="KW-0808">Transferase</keyword>
<keyword evidence="2" id="KW-0328">Glycosyltransferase</keyword>
<keyword evidence="7" id="KW-0472">Membrane</keyword>
<dbReference type="Gene3D" id="3.90.550.10">
    <property type="entry name" value="Spore Coat Polysaccharide Biosynthesis Protein SpsA, Chain A"/>
    <property type="match status" value="1"/>
</dbReference>
<dbReference type="InterPro" id="IPR050587">
    <property type="entry name" value="GNT1/Glycosyltrans_8"/>
</dbReference>
<dbReference type="InterPro" id="IPR002495">
    <property type="entry name" value="Glyco_trans_8"/>
</dbReference>
<dbReference type="EC" id="2.4.1.-" evidence="11"/>
<evidence type="ECO:0000313" key="12">
    <source>
        <dbReference type="EMBL" id="KAG6509770.1"/>
    </source>
</evidence>
<dbReference type="InterPro" id="IPR029044">
    <property type="entry name" value="Nucleotide-diphossugar_trans"/>
</dbReference>
<dbReference type="FunFam" id="3.90.550.10:FF:000018">
    <property type="entry name" value="Hexosyltransferase"/>
    <property type="match status" value="1"/>
</dbReference>
<keyword evidence="5" id="KW-0479">Metal-binding</keyword>
<keyword evidence="13" id="KW-1185">Reference proteome</keyword>
<reference evidence="12 13" key="1">
    <citation type="submission" date="2020-08" db="EMBL/GenBank/DDBJ databases">
        <title>Plant Genome Project.</title>
        <authorList>
            <person name="Zhang R.-G."/>
        </authorList>
    </citation>
    <scope>NUCLEOTIDE SEQUENCE [LARGE SCALE GENOMIC DNA]</scope>
    <source>
        <tissue evidence="12">Rhizome</tissue>
    </source>
</reference>
<dbReference type="GO" id="GO:0016757">
    <property type="term" value="F:glycosyltransferase activity"/>
    <property type="evidence" value="ECO:0007669"/>
    <property type="project" value="UniProtKB-KW"/>
</dbReference>
<accession>A0A8J5L313</accession>
<evidence type="ECO:0000256" key="11">
    <source>
        <dbReference type="RuleBase" id="RU362027"/>
    </source>
</evidence>
<evidence type="ECO:0000256" key="10">
    <source>
        <dbReference type="ARBA" id="ARBA00038162"/>
    </source>
</evidence>
<dbReference type="AlphaFoldDB" id="A0A8J5L313"/>
<dbReference type="SUPFAM" id="SSF53448">
    <property type="entry name" value="Nucleotide-diphospho-sugar transferases"/>
    <property type="match status" value="1"/>
</dbReference>
<evidence type="ECO:0000256" key="8">
    <source>
        <dbReference type="ARBA" id="ARBA00023211"/>
    </source>
</evidence>
<dbReference type="EMBL" id="JACMSC010000008">
    <property type="protein sequence ID" value="KAG6509770.1"/>
    <property type="molecule type" value="Genomic_DNA"/>
</dbReference>
<evidence type="ECO:0000256" key="7">
    <source>
        <dbReference type="ARBA" id="ARBA00023136"/>
    </source>
</evidence>
<evidence type="ECO:0000256" key="3">
    <source>
        <dbReference type="ARBA" id="ARBA00022679"/>
    </source>
</evidence>